<evidence type="ECO:0000313" key="3">
    <source>
        <dbReference type="EMBL" id="GFR37484.1"/>
    </source>
</evidence>
<evidence type="ECO:0000313" key="4">
    <source>
        <dbReference type="Proteomes" id="UP000654993"/>
    </source>
</evidence>
<sequence length="91" mass="10704">MNFYQLVYWINILFEIYRYMIIIYILMSWIPNVRASSIGELLGKFVEPYLTPFRRIIPPIGGMLDVSPIVALIALIFVQQGLITVLRFLFF</sequence>
<dbReference type="RefSeq" id="WP_200965761.1">
    <property type="nucleotide sequence ID" value="NZ_BMAQ01000005.1"/>
</dbReference>
<dbReference type="PANTHER" id="PTHR33219">
    <property type="entry name" value="YLMG HOMOLOG PROTEIN 2, CHLOROPLASTIC"/>
    <property type="match status" value="1"/>
</dbReference>
<keyword evidence="2" id="KW-0472">Membrane</keyword>
<dbReference type="AlphaFoldDB" id="A0A916QDB7"/>
<dbReference type="GO" id="GO:0016020">
    <property type="term" value="C:membrane"/>
    <property type="evidence" value="ECO:0007669"/>
    <property type="project" value="InterPro"/>
</dbReference>
<evidence type="ECO:0000256" key="2">
    <source>
        <dbReference type="SAM" id="Phobius"/>
    </source>
</evidence>
<feature type="transmembrane region" description="Helical" evidence="2">
    <location>
        <begin position="6"/>
        <end position="27"/>
    </location>
</feature>
<keyword evidence="2" id="KW-1133">Transmembrane helix</keyword>
<feature type="transmembrane region" description="Helical" evidence="2">
    <location>
        <begin position="69"/>
        <end position="90"/>
    </location>
</feature>
<gene>
    <name evidence="3" type="primary">ylmG</name>
    <name evidence="3" type="ORF">PRECH8_07800</name>
</gene>
<proteinExistence type="inferred from homology"/>
<name>A0A916QDB7_9BACL</name>
<organism evidence="3 4">
    <name type="scientific">Insulibacter thermoxylanivorax</name>
    <dbReference type="NCBI Taxonomy" id="2749268"/>
    <lineage>
        <taxon>Bacteria</taxon>
        <taxon>Bacillati</taxon>
        <taxon>Bacillota</taxon>
        <taxon>Bacilli</taxon>
        <taxon>Bacillales</taxon>
        <taxon>Paenibacillaceae</taxon>
        <taxon>Insulibacter</taxon>
    </lineage>
</organism>
<dbReference type="PANTHER" id="PTHR33219:SF14">
    <property type="entry name" value="PROTEIN COFACTOR ASSEMBLY OF COMPLEX C SUBUNIT B CCB3, CHLOROPLASTIC-RELATED"/>
    <property type="match status" value="1"/>
</dbReference>
<dbReference type="InterPro" id="IPR003425">
    <property type="entry name" value="CCB3/YggT"/>
</dbReference>
<keyword evidence="2" id="KW-0812">Transmembrane</keyword>
<dbReference type="Pfam" id="PF02325">
    <property type="entry name" value="CCB3_YggT"/>
    <property type="match status" value="1"/>
</dbReference>
<accession>A0A916QDB7</accession>
<reference evidence="3" key="2">
    <citation type="journal article" date="2021" name="Data Brief">
        <title>Draft genome sequence data of the facultative, thermophilic, xylanolytic bacterium Paenibacillus sp. strain DA-C8.</title>
        <authorList>
            <person name="Chhe C."/>
            <person name="Uke A."/>
            <person name="Baramee S."/>
            <person name="Ungkulpasvich U."/>
            <person name="Tachaapaikoon C."/>
            <person name="Pason P."/>
            <person name="Waeonukul R."/>
            <person name="Ratanakhanokchai K."/>
            <person name="Kosugi A."/>
        </authorList>
    </citation>
    <scope>NUCLEOTIDE SEQUENCE</scope>
    <source>
        <strain evidence="3">DA-C8</strain>
    </source>
</reference>
<protein>
    <submittedName>
        <fullName evidence="3">Membrane protein YlmG</fullName>
    </submittedName>
</protein>
<dbReference type="EMBL" id="BMAQ01000005">
    <property type="protein sequence ID" value="GFR37484.1"/>
    <property type="molecule type" value="Genomic_DNA"/>
</dbReference>
<dbReference type="Proteomes" id="UP000654993">
    <property type="component" value="Unassembled WGS sequence"/>
</dbReference>
<comment type="caution">
    <text evidence="3">The sequence shown here is derived from an EMBL/GenBank/DDBJ whole genome shotgun (WGS) entry which is preliminary data.</text>
</comment>
<comment type="similarity">
    <text evidence="1">Belongs to the YggT family.</text>
</comment>
<keyword evidence="4" id="KW-1185">Reference proteome</keyword>
<evidence type="ECO:0000256" key="1">
    <source>
        <dbReference type="ARBA" id="ARBA00010894"/>
    </source>
</evidence>
<reference evidence="3" key="1">
    <citation type="submission" date="2020-08" db="EMBL/GenBank/DDBJ databases">
        <authorList>
            <person name="Uke A."/>
            <person name="Chhe C."/>
            <person name="Baramee S."/>
            <person name="Kosugi A."/>
        </authorList>
    </citation>
    <scope>NUCLEOTIDE SEQUENCE</scope>
    <source>
        <strain evidence="3">DA-C8</strain>
    </source>
</reference>